<evidence type="ECO:0000256" key="2">
    <source>
        <dbReference type="ARBA" id="ARBA00022723"/>
    </source>
</evidence>
<keyword evidence="2" id="KW-0479">Metal-binding</keyword>
<dbReference type="InterPro" id="IPR050738">
    <property type="entry name" value="Sulfatase"/>
</dbReference>
<comment type="similarity">
    <text evidence="1">Belongs to the sulfatase family.</text>
</comment>
<reference evidence="7" key="2">
    <citation type="submission" date="2020-09" db="EMBL/GenBank/DDBJ databases">
        <authorList>
            <person name="Sun Q."/>
            <person name="Zhou Y."/>
        </authorList>
    </citation>
    <scope>NUCLEOTIDE SEQUENCE</scope>
    <source>
        <strain evidence="7">CGMCC 1.16067</strain>
    </source>
</reference>
<keyword evidence="3" id="KW-0378">Hydrolase</keyword>
<dbReference type="AlphaFoldDB" id="A0A917BL42"/>
<accession>A0A917BL42</accession>
<feature type="compositionally biased region" description="Basic and acidic residues" evidence="5">
    <location>
        <begin position="1"/>
        <end position="18"/>
    </location>
</feature>
<reference evidence="7" key="1">
    <citation type="journal article" date="2014" name="Int. J. Syst. Evol. Microbiol.">
        <title>Complete genome sequence of Corynebacterium casei LMG S-19264T (=DSM 44701T), isolated from a smear-ripened cheese.</title>
        <authorList>
            <consortium name="US DOE Joint Genome Institute (JGI-PGF)"/>
            <person name="Walter F."/>
            <person name="Albersmeier A."/>
            <person name="Kalinowski J."/>
            <person name="Ruckert C."/>
        </authorList>
    </citation>
    <scope>NUCLEOTIDE SEQUENCE</scope>
    <source>
        <strain evidence="7">CGMCC 1.16067</strain>
    </source>
</reference>
<evidence type="ECO:0000259" key="6">
    <source>
        <dbReference type="Pfam" id="PF00884"/>
    </source>
</evidence>
<name>A0A917BL42_9ACTN</name>
<dbReference type="GO" id="GO:0046872">
    <property type="term" value="F:metal ion binding"/>
    <property type="evidence" value="ECO:0007669"/>
    <property type="project" value="UniProtKB-KW"/>
</dbReference>
<protein>
    <submittedName>
        <fullName evidence="7">Arylsulfatase</fullName>
    </submittedName>
</protein>
<dbReference type="Proteomes" id="UP000649179">
    <property type="component" value="Unassembled WGS sequence"/>
</dbReference>
<dbReference type="InterPro" id="IPR013320">
    <property type="entry name" value="ConA-like_dom_sf"/>
</dbReference>
<evidence type="ECO:0000256" key="4">
    <source>
        <dbReference type="ARBA" id="ARBA00022837"/>
    </source>
</evidence>
<evidence type="ECO:0000256" key="3">
    <source>
        <dbReference type="ARBA" id="ARBA00022801"/>
    </source>
</evidence>
<dbReference type="GO" id="GO:0016787">
    <property type="term" value="F:hydrolase activity"/>
    <property type="evidence" value="ECO:0007669"/>
    <property type="project" value="UniProtKB-KW"/>
</dbReference>
<dbReference type="PROSITE" id="PS00523">
    <property type="entry name" value="SULFATASE_1"/>
    <property type="match status" value="1"/>
</dbReference>
<dbReference type="InterPro" id="IPR017850">
    <property type="entry name" value="Alkaline_phosphatase_core_sf"/>
</dbReference>
<dbReference type="SUPFAM" id="SSF49899">
    <property type="entry name" value="Concanavalin A-like lectins/glucanases"/>
    <property type="match status" value="1"/>
</dbReference>
<evidence type="ECO:0000256" key="1">
    <source>
        <dbReference type="ARBA" id="ARBA00008779"/>
    </source>
</evidence>
<feature type="region of interest" description="Disordered" evidence="5">
    <location>
        <begin position="1"/>
        <end position="23"/>
    </location>
</feature>
<dbReference type="InterPro" id="IPR000917">
    <property type="entry name" value="Sulfatase_N"/>
</dbReference>
<evidence type="ECO:0000256" key="5">
    <source>
        <dbReference type="SAM" id="MobiDB-lite"/>
    </source>
</evidence>
<keyword evidence="8" id="KW-1185">Reference proteome</keyword>
<dbReference type="Pfam" id="PF00884">
    <property type="entry name" value="Sulfatase"/>
    <property type="match status" value="1"/>
</dbReference>
<keyword evidence="4" id="KW-0106">Calcium</keyword>
<feature type="domain" description="Sulfatase N-terminal" evidence="6">
    <location>
        <begin position="28"/>
        <end position="441"/>
    </location>
</feature>
<evidence type="ECO:0000313" key="8">
    <source>
        <dbReference type="Proteomes" id="UP000649179"/>
    </source>
</evidence>
<gene>
    <name evidence="7" type="primary">atsD</name>
    <name evidence="7" type="ORF">GCM10011519_25370</name>
</gene>
<evidence type="ECO:0000313" key="7">
    <source>
        <dbReference type="EMBL" id="GGF50320.1"/>
    </source>
</evidence>
<dbReference type="RefSeq" id="WP_229660836.1">
    <property type="nucleotide sequence ID" value="NZ_BMKQ01000001.1"/>
</dbReference>
<dbReference type="Gene3D" id="3.30.1120.10">
    <property type="match status" value="1"/>
</dbReference>
<sequence>MPDRTRLPLDVDPDERPIRPVLPEPGSPNVVLVLVDDMGFGASSPYGGPCEMPTAQRLADEGLRYSRFHVTPLCSPTRQALMTGRNHHSVGMGATSEMATPEPGYHGYRPASAATIAEILHGNGYCTAAIGKWHQTPPVEVTPSGPFQRWPIGEGFDFFYGFMGAEMNHWYPQLYRGRYPVEPDRLPEDGYHLSEDLVDHAISWVENQQAITPDRPFFTYLALGATHAPFHVAPEWQAKYAGAFDAGWDVQREQTLARQKKLGIVPEDTELAPWAEGLPAWDELDETERRVASRFMETYAGFAEHADAQVGRFVEALEEMGVLDNTLFLYLLGDNGASGEGGPRGTFREHLVGHGIQDDTADMAARLENLGDPTTYAIYPAGWALAMNTPYPWTKQLAHLGGTRDGMIVRWPDGIEARGEIRHQWHHVIDVLPTILEAAGVPAPDTVEGVEQQPIEGTSLRYTFDDAQAADRHTTQYFEMVGNRGVYHEGWTAVTRHGTPWEMVSESRTPFEDDRWELYDHSHDWSQARDVADEHPERLRELRALFDREAEKYHVLPLDDRVTERENAAVAGRLDLHLGRRSISFGPNVGRLTEDAAPNVKNRSHVITADVEVITGTSGVVVAQGGRFGGWSLYTVKGVPHYAYNFVGRDITVARGTRPMKPGRRTLKLRFDYDGGPPGDGARVTLEVDGKPVASERIPVTTAYYFSFDETFNIGIDRGTPVVDDYLPVRNRFEGLIHRVRFDLAQVDDQAADLAEERARATMTHQ</sequence>
<comment type="caution">
    <text evidence="7">The sequence shown here is derived from an EMBL/GenBank/DDBJ whole genome shotgun (WGS) entry which is preliminary data.</text>
</comment>
<dbReference type="InterPro" id="IPR024607">
    <property type="entry name" value="Sulfatase_CS"/>
</dbReference>
<dbReference type="EMBL" id="BMKQ01000001">
    <property type="protein sequence ID" value="GGF50320.1"/>
    <property type="molecule type" value="Genomic_DNA"/>
</dbReference>
<dbReference type="PANTHER" id="PTHR42693">
    <property type="entry name" value="ARYLSULFATASE FAMILY MEMBER"/>
    <property type="match status" value="1"/>
</dbReference>
<organism evidence="7 8">
    <name type="scientific">Marmoricola endophyticus</name>
    <dbReference type="NCBI Taxonomy" id="2040280"/>
    <lineage>
        <taxon>Bacteria</taxon>
        <taxon>Bacillati</taxon>
        <taxon>Actinomycetota</taxon>
        <taxon>Actinomycetes</taxon>
        <taxon>Propionibacteriales</taxon>
        <taxon>Nocardioidaceae</taxon>
        <taxon>Marmoricola</taxon>
    </lineage>
</organism>
<dbReference type="SUPFAM" id="SSF53649">
    <property type="entry name" value="Alkaline phosphatase-like"/>
    <property type="match status" value="1"/>
</dbReference>
<dbReference type="PROSITE" id="PS00149">
    <property type="entry name" value="SULFATASE_2"/>
    <property type="match status" value="1"/>
</dbReference>
<proteinExistence type="inferred from homology"/>
<dbReference type="Gene3D" id="3.40.720.10">
    <property type="entry name" value="Alkaline Phosphatase, subunit A"/>
    <property type="match status" value="1"/>
</dbReference>
<dbReference type="PANTHER" id="PTHR42693:SF43">
    <property type="entry name" value="BLL2667 PROTEIN"/>
    <property type="match status" value="1"/>
</dbReference>
<dbReference type="CDD" id="cd16025">
    <property type="entry name" value="PAS_like"/>
    <property type="match status" value="1"/>
</dbReference>